<dbReference type="Pfam" id="PF13676">
    <property type="entry name" value="TIR_2"/>
    <property type="match status" value="1"/>
</dbReference>
<protein>
    <recommendedName>
        <fullName evidence="1">TIR domain-containing protein</fullName>
    </recommendedName>
</protein>
<organism evidence="2 3">
    <name type="scientific">Candidatus Entotheonella gemina</name>
    <dbReference type="NCBI Taxonomy" id="1429439"/>
    <lineage>
        <taxon>Bacteria</taxon>
        <taxon>Pseudomonadati</taxon>
        <taxon>Nitrospinota/Tectimicrobiota group</taxon>
        <taxon>Candidatus Tectimicrobiota</taxon>
        <taxon>Candidatus Entotheonellia</taxon>
        <taxon>Candidatus Entotheonellales</taxon>
        <taxon>Candidatus Entotheonellaceae</taxon>
        <taxon>Candidatus Entotheonella</taxon>
    </lineage>
</organism>
<evidence type="ECO:0000313" key="2">
    <source>
        <dbReference type="EMBL" id="ETX06386.1"/>
    </source>
</evidence>
<evidence type="ECO:0000259" key="1">
    <source>
        <dbReference type="PROSITE" id="PS50104"/>
    </source>
</evidence>
<proteinExistence type="predicted"/>
<dbReference type="SUPFAM" id="SSF52200">
    <property type="entry name" value="Toll/Interleukin receptor TIR domain"/>
    <property type="match status" value="1"/>
</dbReference>
<sequence>MIESYRIFFSHGGEDTYIVTNFLQPRIEATGAFVFVDDGQIEYGDDFQGRILEELRGCKELLVLLTMSSLNRPWVFAEIGAALIQNKRIVAIRYGPTESQLQELGILSLLGTTRLLRMEDFDVYLGQLGSRI</sequence>
<dbReference type="HOGENOM" id="CLU_1913243_0_0_7"/>
<evidence type="ECO:0000313" key="3">
    <source>
        <dbReference type="Proteomes" id="UP000019140"/>
    </source>
</evidence>
<dbReference type="InterPro" id="IPR000157">
    <property type="entry name" value="TIR_dom"/>
</dbReference>
<gene>
    <name evidence="2" type="ORF">ETSY2_17400</name>
</gene>
<comment type="caution">
    <text evidence="2">The sequence shown here is derived from an EMBL/GenBank/DDBJ whole genome shotgun (WGS) entry which is preliminary data.</text>
</comment>
<dbReference type="GO" id="GO:0007165">
    <property type="term" value="P:signal transduction"/>
    <property type="evidence" value="ECO:0007669"/>
    <property type="project" value="InterPro"/>
</dbReference>
<keyword evidence="3" id="KW-1185">Reference proteome</keyword>
<feature type="domain" description="TIR" evidence="1">
    <location>
        <begin position="3"/>
        <end position="132"/>
    </location>
</feature>
<name>W4M8Z4_9BACT</name>
<dbReference type="Gene3D" id="3.40.50.10140">
    <property type="entry name" value="Toll/interleukin-1 receptor homology (TIR) domain"/>
    <property type="match status" value="1"/>
</dbReference>
<reference evidence="2 3" key="1">
    <citation type="journal article" date="2014" name="Nature">
        <title>An environmental bacterial taxon with a large and distinct metabolic repertoire.</title>
        <authorList>
            <person name="Wilson M.C."/>
            <person name="Mori T."/>
            <person name="Ruckert C."/>
            <person name="Uria A.R."/>
            <person name="Helf M.J."/>
            <person name="Takada K."/>
            <person name="Gernert C."/>
            <person name="Steffens U.A."/>
            <person name="Heycke N."/>
            <person name="Schmitt S."/>
            <person name="Rinke C."/>
            <person name="Helfrich E.J."/>
            <person name="Brachmann A.O."/>
            <person name="Gurgui C."/>
            <person name="Wakimoto T."/>
            <person name="Kracht M."/>
            <person name="Crusemann M."/>
            <person name="Hentschel U."/>
            <person name="Abe I."/>
            <person name="Matsunaga S."/>
            <person name="Kalinowski J."/>
            <person name="Takeyama H."/>
            <person name="Piel J."/>
        </authorList>
    </citation>
    <scope>NUCLEOTIDE SEQUENCE [LARGE SCALE GENOMIC DNA]</scope>
    <source>
        <strain evidence="3">TSY2</strain>
    </source>
</reference>
<dbReference type="InterPro" id="IPR035897">
    <property type="entry name" value="Toll_tir_struct_dom_sf"/>
</dbReference>
<dbReference type="PROSITE" id="PS50104">
    <property type="entry name" value="TIR"/>
    <property type="match status" value="1"/>
</dbReference>
<dbReference type="EMBL" id="AZHX01000710">
    <property type="protein sequence ID" value="ETX06386.1"/>
    <property type="molecule type" value="Genomic_DNA"/>
</dbReference>
<dbReference type="Proteomes" id="UP000019140">
    <property type="component" value="Unassembled WGS sequence"/>
</dbReference>
<accession>W4M8Z4</accession>
<dbReference type="AlphaFoldDB" id="W4M8Z4"/>